<accession>A0A1A9VP68</accession>
<proteinExistence type="predicted"/>
<dbReference type="Proteomes" id="UP000078200">
    <property type="component" value="Unassembled WGS sequence"/>
</dbReference>
<evidence type="ECO:0000256" key="1">
    <source>
        <dbReference type="SAM" id="Phobius"/>
    </source>
</evidence>
<organism evidence="2 3">
    <name type="scientific">Glossina austeni</name>
    <name type="common">Savannah tsetse fly</name>
    <dbReference type="NCBI Taxonomy" id="7395"/>
    <lineage>
        <taxon>Eukaryota</taxon>
        <taxon>Metazoa</taxon>
        <taxon>Ecdysozoa</taxon>
        <taxon>Arthropoda</taxon>
        <taxon>Hexapoda</taxon>
        <taxon>Insecta</taxon>
        <taxon>Pterygota</taxon>
        <taxon>Neoptera</taxon>
        <taxon>Endopterygota</taxon>
        <taxon>Diptera</taxon>
        <taxon>Brachycera</taxon>
        <taxon>Muscomorpha</taxon>
        <taxon>Hippoboscoidea</taxon>
        <taxon>Glossinidae</taxon>
        <taxon>Glossina</taxon>
    </lineage>
</organism>
<evidence type="ECO:0000313" key="2">
    <source>
        <dbReference type="EnsemblMetazoa" id="GAUT043214-PA"/>
    </source>
</evidence>
<keyword evidence="1" id="KW-0472">Membrane</keyword>
<sequence>MYIWDSVAPYWPNNSISCANWNWNGFRKYLIGMVWLSLIMKLFAVTLLPMVFLRRKMLLVSIETSAVELPRFRGVDVIIATTNQTAISSTSNNLKIEKNKTKDRALRTPTPILFSLTFLNIWKLETRFGCWSSVVGTSNLAKNVQRKMMD</sequence>
<keyword evidence="1" id="KW-1133">Transmembrane helix</keyword>
<feature type="transmembrane region" description="Helical" evidence="1">
    <location>
        <begin position="29"/>
        <end position="53"/>
    </location>
</feature>
<dbReference type="EnsemblMetazoa" id="GAUT043214-RA">
    <property type="protein sequence ID" value="GAUT043214-PA"/>
    <property type="gene ID" value="GAUT043214"/>
</dbReference>
<name>A0A1A9VP68_GLOAU</name>
<dbReference type="AlphaFoldDB" id="A0A1A9VP68"/>
<protein>
    <submittedName>
        <fullName evidence="2">Uncharacterized protein</fullName>
    </submittedName>
</protein>
<keyword evidence="3" id="KW-1185">Reference proteome</keyword>
<reference evidence="2" key="1">
    <citation type="submission" date="2020-05" db="UniProtKB">
        <authorList>
            <consortium name="EnsemblMetazoa"/>
        </authorList>
    </citation>
    <scope>IDENTIFICATION</scope>
    <source>
        <strain evidence="2">TTRI</strain>
    </source>
</reference>
<dbReference type="VEuPathDB" id="VectorBase:GAUT043214"/>
<keyword evidence="1" id="KW-0812">Transmembrane</keyword>
<evidence type="ECO:0000313" key="3">
    <source>
        <dbReference type="Proteomes" id="UP000078200"/>
    </source>
</evidence>